<protein>
    <submittedName>
        <fullName evidence="2">Uncharacterized protein</fullName>
    </submittedName>
</protein>
<keyword evidence="3" id="KW-1185">Reference proteome</keyword>
<comment type="caution">
    <text evidence="2">The sequence shown here is derived from an EMBL/GenBank/DDBJ whole genome shotgun (WGS) entry which is preliminary data.</text>
</comment>
<sequence length="464" mass="50837">MSSTRSAGKYLNSYLMLKANEMKDKDDVSDESPVAGEAPTAQIFSIDGAMLDAAEAALSQARSRVREIRCLASSSSISPNQQGLLLNWTEHLKSHLTDGLRNSVGAAALSDSKMPESKLVARVSLVQSAVDGFVAISACHVECTEGYESDAGGSIFETSASATRIEPRPLPGSCLAVLMTPREFRRRSACTGRIVFCPYPAQHNYSKRFLLMSHTGGSELNDRPLRITACPAAPQLFMLTATQQRRLCVRQCGLDGACLQSAELKDFFHGIEQPNSPDPSSDEASELDKDRCYEEDARIEADSKYIVVFHGGSKASTTRHVPQVVVLLDRTSLRVLQRLQLPQESWALHATPRLLWLRHGGQLKLVSQTSRRVGHEWAEADCFGPGGLFYATDATEVVARSQCRDSVWLAVASENSVRLFDIQMRPVSRISLRYPTAVCCCETGDGRILAVCDAAAHELLLFRL</sequence>
<dbReference type="Proteomes" id="UP000215902">
    <property type="component" value="Unassembled WGS sequence"/>
</dbReference>
<reference evidence="2 3" key="1">
    <citation type="submission" date="2017-06" db="EMBL/GenBank/DDBJ databases">
        <title>A platform for efficient transgenesis in Macrostomum lignano, a flatworm model organism for stem cell research.</title>
        <authorList>
            <person name="Berezikov E."/>
        </authorList>
    </citation>
    <scope>NUCLEOTIDE SEQUENCE [LARGE SCALE GENOMIC DNA]</scope>
    <source>
        <strain evidence="2">DV1</strain>
        <tissue evidence="2">Whole organism</tissue>
    </source>
</reference>
<dbReference type="EMBL" id="NIVC01000080">
    <property type="protein sequence ID" value="PAA91688.1"/>
    <property type="molecule type" value="Genomic_DNA"/>
</dbReference>
<gene>
    <name evidence="2" type="ORF">BOX15_Mlig025819g1</name>
</gene>
<evidence type="ECO:0000256" key="1">
    <source>
        <dbReference type="SAM" id="MobiDB-lite"/>
    </source>
</evidence>
<accession>A0A267H077</accession>
<evidence type="ECO:0000313" key="2">
    <source>
        <dbReference type="EMBL" id="PAA91688.1"/>
    </source>
</evidence>
<feature type="region of interest" description="Disordered" evidence="1">
    <location>
        <begin position="270"/>
        <end position="289"/>
    </location>
</feature>
<dbReference type="AlphaFoldDB" id="A0A267H077"/>
<organism evidence="2 3">
    <name type="scientific">Macrostomum lignano</name>
    <dbReference type="NCBI Taxonomy" id="282301"/>
    <lineage>
        <taxon>Eukaryota</taxon>
        <taxon>Metazoa</taxon>
        <taxon>Spiralia</taxon>
        <taxon>Lophotrochozoa</taxon>
        <taxon>Platyhelminthes</taxon>
        <taxon>Rhabditophora</taxon>
        <taxon>Macrostomorpha</taxon>
        <taxon>Macrostomida</taxon>
        <taxon>Macrostomidae</taxon>
        <taxon>Macrostomum</taxon>
    </lineage>
</organism>
<proteinExistence type="predicted"/>
<evidence type="ECO:0000313" key="3">
    <source>
        <dbReference type="Proteomes" id="UP000215902"/>
    </source>
</evidence>
<name>A0A267H077_9PLAT</name>